<evidence type="ECO:0000256" key="1">
    <source>
        <dbReference type="SAM" id="MobiDB-lite"/>
    </source>
</evidence>
<reference evidence="2" key="1">
    <citation type="submission" date="2021-02" db="EMBL/GenBank/DDBJ databases">
        <authorList>
            <person name="Dougan E. K."/>
            <person name="Rhodes N."/>
            <person name="Thang M."/>
            <person name="Chan C."/>
        </authorList>
    </citation>
    <scope>NUCLEOTIDE SEQUENCE</scope>
</reference>
<organism evidence="2 3">
    <name type="scientific">Symbiodinium natans</name>
    <dbReference type="NCBI Taxonomy" id="878477"/>
    <lineage>
        <taxon>Eukaryota</taxon>
        <taxon>Sar</taxon>
        <taxon>Alveolata</taxon>
        <taxon>Dinophyceae</taxon>
        <taxon>Suessiales</taxon>
        <taxon>Symbiodiniaceae</taxon>
        <taxon>Symbiodinium</taxon>
    </lineage>
</organism>
<protein>
    <submittedName>
        <fullName evidence="2">Uncharacterized protein</fullName>
    </submittedName>
</protein>
<accession>A0A812RV99</accession>
<keyword evidence="3" id="KW-1185">Reference proteome</keyword>
<feature type="region of interest" description="Disordered" evidence="1">
    <location>
        <begin position="118"/>
        <end position="137"/>
    </location>
</feature>
<evidence type="ECO:0000313" key="2">
    <source>
        <dbReference type="EMBL" id="CAE7454955.1"/>
    </source>
</evidence>
<feature type="region of interest" description="Disordered" evidence="1">
    <location>
        <begin position="1"/>
        <end position="25"/>
    </location>
</feature>
<proteinExistence type="predicted"/>
<sequence length="175" mass="17830">MMEEQQEEGTDLKATAAASEGAIPRADGLAAEAAILTTPEAENQETNLVASLDVGGSSTSVAAEQKVSDGYSCNIGHVTVWADSQEPNVGEEATAMDEQGGERMSLRPSTAEDQIESAVLSSSGAVSHDTVDFSRPRQSAHVVASARALMAADARSAAQAAVEAAAWQGNPASGA</sequence>
<feature type="region of interest" description="Disordered" evidence="1">
    <location>
        <begin position="86"/>
        <end position="110"/>
    </location>
</feature>
<name>A0A812RV99_9DINO</name>
<dbReference type="EMBL" id="CAJNDS010002376">
    <property type="protein sequence ID" value="CAE7454955.1"/>
    <property type="molecule type" value="Genomic_DNA"/>
</dbReference>
<dbReference type="Proteomes" id="UP000604046">
    <property type="component" value="Unassembled WGS sequence"/>
</dbReference>
<evidence type="ECO:0000313" key="3">
    <source>
        <dbReference type="Proteomes" id="UP000604046"/>
    </source>
</evidence>
<gene>
    <name evidence="2" type="ORF">SNAT2548_LOCUS25022</name>
</gene>
<comment type="caution">
    <text evidence="2">The sequence shown here is derived from an EMBL/GenBank/DDBJ whole genome shotgun (WGS) entry which is preliminary data.</text>
</comment>
<dbReference type="AlphaFoldDB" id="A0A812RV99"/>